<organism evidence="1 2">
    <name type="scientific">Marasmius tenuissimus</name>
    <dbReference type="NCBI Taxonomy" id="585030"/>
    <lineage>
        <taxon>Eukaryota</taxon>
        <taxon>Fungi</taxon>
        <taxon>Dikarya</taxon>
        <taxon>Basidiomycota</taxon>
        <taxon>Agaricomycotina</taxon>
        <taxon>Agaricomycetes</taxon>
        <taxon>Agaricomycetidae</taxon>
        <taxon>Agaricales</taxon>
        <taxon>Marasmiineae</taxon>
        <taxon>Marasmiaceae</taxon>
        <taxon>Marasmius</taxon>
    </lineage>
</organism>
<sequence length="290" mass="33398">MPYPTPPNICDVNFRFVFEYEPFEDLAQFFSWQTIRRLRLEYDLQNTLAGILKALQLGTNLRSLVYFGDLWVESVSCRHYESSPGRVKEEDLVEDLVVSDIASLTIDMTGPQGFFDVVHDFFRAFFERSASTLTVLNLSGMELSESEVISALQLTPSVRHFTLSEVGASSYNTAKNGLLSQTITKYLLKRLHGNTSLDDAYGTQHPILSKLTFIRLEAQFRFDADEEFVAFVQSRWVMQESDMLREVRRSRTVELRVQDRKLSPEIYEPLKWVESDGMMISVMNDGERVI</sequence>
<reference evidence="1 2" key="1">
    <citation type="submission" date="2024-05" db="EMBL/GenBank/DDBJ databases">
        <title>A draft genome resource for the thread blight pathogen Marasmius tenuissimus strain MS-2.</title>
        <authorList>
            <person name="Yulfo-Soto G.E."/>
            <person name="Baruah I.K."/>
            <person name="Amoako-Attah I."/>
            <person name="Bukari Y."/>
            <person name="Meinhardt L.W."/>
            <person name="Bailey B.A."/>
            <person name="Cohen S.P."/>
        </authorList>
    </citation>
    <scope>NUCLEOTIDE SEQUENCE [LARGE SCALE GENOMIC DNA]</scope>
    <source>
        <strain evidence="1 2">MS-2</strain>
    </source>
</reference>
<proteinExistence type="predicted"/>
<dbReference type="EMBL" id="JBBXMP010000070">
    <property type="protein sequence ID" value="KAL0063965.1"/>
    <property type="molecule type" value="Genomic_DNA"/>
</dbReference>
<gene>
    <name evidence="1" type="ORF">AAF712_009155</name>
</gene>
<keyword evidence="2" id="KW-1185">Reference proteome</keyword>
<comment type="caution">
    <text evidence="1">The sequence shown here is derived from an EMBL/GenBank/DDBJ whole genome shotgun (WGS) entry which is preliminary data.</text>
</comment>
<accession>A0ABR2ZRR9</accession>
<evidence type="ECO:0008006" key="3">
    <source>
        <dbReference type="Google" id="ProtNLM"/>
    </source>
</evidence>
<dbReference type="Proteomes" id="UP001437256">
    <property type="component" value="Unassembled WGS sequence"/>
</dbReference>
<name>A0ABR2ZRR9_9AGAR</name>
<evidence type="ECO:0000313" key="1">
    <source>
        <dbReference type="EMBL" id="KAL0063965.1"/>
    </source>
</evidence>
<protein>
    <recommendedName>
        <fullName evidence="3">DUF38 domain-containing protein</fullName>
    </recommendedName>
</protein>
<evidence type="ECO:0000313" key="2">
    <source>
        <dbReference type="Proteomes" id="UP001437256"/>
    </source>
</evidence>